<dbReference type="SUPFAM" id="SSF56219">
    <property type="entry name" value="DNase I-like"/>
    <property type="match status" value="1"/>
</dbReference>
<reference evidence="3" key="2">
    <citation type="submission" date="2021-03" db="UniProtKB">
        <authorList>
            <consortium name="Ensembl"/>
        </authorList>
    </citation>
    <scope>IDENTIFICATION</scope>
</reference>
<dbReference type="InterPro" id="IPR005135">
    <property type="entry name" value="Endo/exonuclease/phosphatase"/>
</dbReference>
<dbReference type="InterPro" id="IPR000477">
    <property type="entry name" value="RT_dom"/>
</dbReference>
<evidence type="ECO:0000256" key="1">
    <source>
        <dbReference type="SAM" id="Coils"/>
    </source>
</evidence>
<feature type="coiled-coil region" evidence="1">
    <location>
        <begin position="299"/>
        <end position="352"/>
    </location>
</feature>
<dbReference type="PANTHER" id="PTHR19446">
    <property type="entry name" value="REVERSE TRANSCRIPTASES"/>
    <property type="match status" value="1"/>
</dbReference>
<evidence type="ECO:0000313" key="3">
    <source>
        <dbReference type="Ensembl" id="ENSXETP00000105522"/>
    </source>
</evidence>
<proteinExistence type="predicted"/>
<dbReference type="InterPro" id="IPR043502">
    <property type="entry name" value="DNA/RNA_pol_sf"/>
</dbReference>
<dbReference type="InParanoid" id="A0A803JCB5"/>
<dbReference type="AlphaFoldDB" id="A0A803JCB5"/>
<dbReference type="Pfam" id="PF03372">
    <property type="entry name" value="Exo_endo_phos"/>
    <property type="match status" value="1"/>
</dbReference>
<feature type="domain" description="Reverse transcriptase" evidence="2">
    <location>
        <begin position="498"/>
        <end position="650"/>
    </location>
</feature>
<dbReference type="GO" id="GO:0003824">
    <property type="term" value="F:catalytic activity"/>
    <property type="evidence" value="ECO:0007669"/>
    <property type="project" value="InterPro"/>
</dbReference>
<sequence>MALKVITHNARGLNSPRKCRQAFQWYERLHPGVICIQETHFTKTLHPQFLHRQYSRHFLSSAPQKKHRGVAILIHNNLPLIITETELDKEGQYISIMGTLYERTIRITATYAPNDKPKAFFNRLARKLTQTPVNIDIWCGDFNFPFNPVMDKSNSTHSTKDNKAARATQDILNTTHFVDTWRELHPKTREYTYYSAPHKQYSRIDTILLNTLATPNLKESCIKPCPWSDHDLVATLLVVLDTPIKHTRWRLNESLLSDPQLVIDSKTTLTNYFKENNTPEVTPDIIWAAHKATIRGYFIQQAAIKQKKERETNNKLEKSLQILEKQNQTKYSHQITKQIKAIKQELNTLQKHKVDKAIRWTDFKYYKYCNKPDRFLAKLLKDKTQINQIPRIKTPQGDITSNPEKIRDTFLEYYRKLYAQPHKPNRNATHRFLAQHPTPTLTIAEVERLNESITLEDIGDAIKNLKLGKAPGPDGLSAGYYKKFSEILIPQLKTLYDYIAQGKKIAPELLAAHITLIPKPNKDPLHPKHYRPISLLNLDLKILTSILSKRLAAQLPKLIHKDQVGFIPFRQAGDNIRKILNIIHQTKKAGTQMGILTLDIEKAFDSLDWDYLETVLQSIGIKGSFINILQTYYSTPTATLKLPASIQNKT</sequence>
<dbReference type="SUPFAM" id="SSF56672">
    <property type="entry name" value="DNA/RNA polymerases"/>
    <property type="match status" value="1"/>
</dbReference>
<accession>A0A803JCB5</accession>
<evidence type="ECO:0000259" key="2">
    <source>
        <dbReference type="PROSITE" id="PS50878"/>
    </source>
</evidence>
<dbReference type="CDD" id="cd01650">
    <property type="entry name" value="RT_nLTR_like"/>
    <property type="match status" value="1"/>
</dbReference>
<keyword evidence="1" id="KW-0175">Coiled coil</keyword>
<dbReference type="Gene3D" id="3.60.10.10">
    <property type="entry name" value="Endonuclease/exonuclease/phosphatase"/>
    <property type="match status" value="1"/>
</dbReference>
<reference evidence="3" key="1">
    <citation type="journal article" date="2010" name="Science">
        <title>The genome of the Western clawed frog Xenopus tropicalis.</title>
        <authorList>
            <person name="Hellsten U."/>
            <person name="Harland R.M."/>
            <person name="Gilchrist M.J."/>
            <person name="Hendrix D."/>
            <person name="Jurka J."/>
            <person name="Kapitonov V."/>
            <person name="Ovcharenko I."/>
            <person name="Putnam N.H."/>
            <person name="Shu S."/>
            <person name="Taher L."/>
            <person name="Blitz I.L."/>
            <person name="Blumberg B."/>
            <person name="Dichmann D.S."/>
            <person name="Dubchak I."/>
            <person name="Amaya E."/>
            <person name="Detter J.C."/>
            <person name="Fletcher R."/>
            <person name="Gerhard D.S."/>
            <person name="Goodstein D."/>
            <person name="Graves T."/>
            <person name="Grigoriev I.V."/>
            <person name="Grimwood J."/>
            <person name="Kawashima T."/>
            <person name="Lindquist E."/>
            <person name="Lucas S.M."/>
            <person name="Mead P.E."/>
            <person name="Mitros T."/>
            <person name="Ogino H."/>
            <person name="Ohta Y."/>
            <person name="Poliakov A.V."/>
            <person name="Pollet N."/>
            <person name="Robert J."/>
            <person name="Salamov A."/>
            <person name="Sater A.K."/>
            <person name="Schmutz J."/>
            <person name="Terry A."/>
            <person name="Vize P.D."/>
            <person name="Warren W.C."/>
            <person name="Wells D."/>
            <person name="Wills A."/>
            <person name="Wilson R.K."/>
            <person name="Zimmerman L.B."/>
            <person name="Zorn A.M."/>
            <person name="Grainger R."/>
            <person name="Grammer T."/>
            <person name="Khokha M.K."/>
            <person name="Richardson P.M."/>
            <person name="Rokhsar D.S."/>
        </authorList>
    </citation>
    <scope>NUCLEOTIDE SEQUENCE [LARGE SCALE GENOMIC DNA]</scope>
    <source>
        <strain evidence="3">Nigerian</strain>
    </source>
</reference>
<dbReference type="PROSITE" id="PS50878">
    <property type="entry name" value="RT_POL"/>
    <property type="match status" value="1"/>
</dbReference>
<organism evidence="3">
    <name type="scientific">Xenopus tropicalis</name>
    <name type="common">Western clawed frog</name>
    <name type="synonym">Silurana tropicalis</name>
    <dbReference type="NCBI Taxonomy" id="8364"/>
    <lineage>
        <taxon>Eukaryota</taxon>
        <taxon>Metazoa</taxon>
        <taxon>Chordata</taxon>
        <taxon>Craniata</taxon>
        <taxon>Vertebrata</taxon>
        <taxon>Euteleostomi</taxon>
        <taxon>Amphibia</taxon>
        <taxon>Batrachia</taxon>
        <taxon>Anura</taxon>
        <taxon>Pipoidea</taxon>
        <taxon>Pipidae</taxon>
        <taxon>Xenopodinae</taxon>
        <taxon>Xenopus</taxon>
        <taxon>Silurana</taxon>
    </lineage>
</organism>
<dbReference type="InterPro" id="IPR036691">
    <property type="entry name" value="Endo/exonu/phosph_ase_sf"/>
</dbReference>
<dbReference type="GeneTree" id="ENSGT00940000163630"/>
<name>A0A803JCB5_XENTR</name>
<dbReference type="CDD" id="cd09076">
    <property type="entry name" value="L1-EN"/>
    <property type="match status" value="1"/>
</dbReference>
<protein>
    <recommendedName>
        <fullName evidence="2">Reverse transcriptase domain-containing protein</fullName>
    </recommendedName>
</protein>
<dbReference type="Ensembl" id="ENSXETT00000116736">
    <property type="protein sequence ID" value="ENSXETP00000105522"/>
    <property type="gene ID" value="ENSXETG00000049131"/>
</dbReference>
<dbReference type="Pfam" id="PF00078">
    <property type="entry name" value="RVT_1"/>
    <property type="match status" value="1"/>
</dbReference>